<feature type="region of interest" description="Disordered" evidence="6">
    <location>
        <begin position="213"/>
        <end position="232"/>
    </location>
</feature>
<dbReference type="PANTHER" id="PTHR21399:SF0">
    <property type="entry name" value="METHYLOSOME SUBUNIT PICLN"/>
    <property type="match status" value="1"/>
</dbReference>
<dbReference type="InterPro" id="IPR011993">
    <property type="entry name" value="PH-like_dom_sf"/>
</dbReference>
<dbReference type="GO" id="GO:0005886">
    <property type="term" value="C:plasma membrane"/>
    <property type="evidence" value="ECO:0007669"/>
    <property type="project" value="InterPro"/>
</dbReference>
<dbReference type="GO" id="GO:0006884">
    <property type="term" value="P:cell volume homeostasis"/>
    <property type="evidence" value="ECO:0007669"/>
    <property type="project" value="InterPro"/>
</dbReference>
<dbReference type="SUPFAM" id="SSF50729">
    <property type="entry name" value="PH domain-like"/>
    <property type="match status" value="1"/>
</dbReference>
<dbReference type="GO" id="GO:0034709">
    <property type="term" value="C:methylosome"/>
    <property type="evidence" value="ECO:0007669"/>
    <property type="project" value="InterPro"/>
</dbReference>
<dbReference type="InterPro" id="IPR039924">
    <property type="entry name" value="ICln/Lot5/Saf5"/>
</dbReference>
<evidence type="ECO:0000256" key="4">
    <source>
        <dbReference type="ARBA" id="ARBA00022490"/>
    </source>
</evidence>
<organism evidence="7 8">
    <name type="scientific">Coptis chinensis</name>
    <dbReference type="NCBI Taxonomy" id="261450"/>
    <lineage>
        <taxon>Eukaryota</taxon>
        <taxon>Viridiplantae</taxon>
        <taxon>Streptophyta</taxon>
        <taxon>Embryophyta</taxon>
        <taxon>Tracheophyta</taxon>
        <taxon>Spermatophyta</taxon>
        <taxon>Magnoliopsida</taxon>
        <taxon>Ranunculales</taxon>
        <taxon>Ranunculaceae</taxon>
        <taxon>Coptidoideae</taxon>
        <taxon>Coptis</taxon>
    </lineage>
</organism>
<comment type="subcellular location">
    <subcellularLocation>
        <location evidence="2">Cytoplasm</location>
    </subcellularLocation>
    <subcellularLocation>
        <location evidence="1">Nucleus</location>
    </subcellularLocation>
</comment>
<evidence type="ECO:0000256" key="2">
    <source>
        <dbReference type="ARBA" id="ARBA00004496"/>
    </source>
</evidence>
<evidence type="ECO:0000256" key="1">
    <source>
        <dbReference type="ARBA" id="ARBA00004123"/>
    </source>
</evidence>
<dbReference type="AlphaFoldDB" id="A0A835IJP1"/>
<dbReference type="GO" id="GO:0000387">
    <property type="term" value="P:spliceosomal snRNP assembly"/>
    <property type="evidence" value="ECO:0007669"/>
    <property type="project" value="InterPro"/>
</dbReference>
<dbReference type="EMBL" id="JADFTS010000003">
    <property type="protein sequence ID" value="KAF9617808.1"/>
    <property type="molecule type" value="Genomic_DNA"/>
</dbReference>
<evidence type="ECO:0000256" key="5">
    <source>
        <dbReference type="ARBA" id="ARBA00023242"/>
    </source>
</evidence>
<sequence>MVLGLRNFSQRTGDGVGLPVLDTANGEELMHVQSNVSIVLGNNPAPDSPGTLYISTKKMVWLSDVDKEKGYAVDFLSISLHATSRDPETFPSPCIYAQIETEAGEDDESEGSDSEGNETMDLSKITDMRLVPSDPNVLDALFDFFCECAELNPEPNEEQEEEHNWITSADQLDGSMMTEGELEWQISEDPAIPIGYTNGNHDVAHSMLELQIDDQRFDDADEMERETHSGHQ</sequence>
<evidence type="ECO:0000313" key="7">
    <source>
        <dbReference type="EMBL" id="KAF9617808.1"/>
    </source>
</evidence>
<dbReference type="GO" id="GO:0045292">
    <property type="term" value="P:mRNA cis splicing, via spliceosome"/>
    <property type="evidence" value="ECO:0007669"/>
    <property type="project" value="TreeGrafter"/>
</dbReference>
<dbReference type="GO" id="GO:0005829">
    <property type="term" value="C:cytosol"/>
    <property type="evidence" value="ECO:0007669"/>
    <property type="project" value="InterPro"/>
</dbReference>
<dbReference type="OrthoDB" id="19714at2759"/>
<gene>
    <name evidence="7" type="ORF">IFM89_038990</name>
</gene>
<keyword evidence="8" id="KW-1185">Reference proteome</keyword>
<dbReference type="Pfam" id="PF03517">
    <property type="entry name" value="Voldacs"/>
    <property type="match status" value="1"/>
</dbReference>
<dbReference type="PANTHER" id="PTHR21399">
    <property type="entry name" value="CHLORIDE CONDUCTANCE REGULATORY PROTEIN ICLN"/>
    <property type="match status" value="1"/>
</dbReference>
<evidence type="ECO:0000256" key="3">
    <source>
        <dbReference type="ARBA" id="ARBA00007054"/>
    </source>
</evidence>
<dbReference type="Proteomes" id="UP000631114">
    <property type="component" value="Unassembled WGS sequence"/>
</dbReference>
<evidence type="ECO:0000313" key="8">
    <source>
        <dbReference type="Proteomes" id="UP000631114"/>
    </source>
</evidence>
<dbReference type="PRINTS" id="PR01348">
    <property type="entry name" value="ICLNCHANNEL"/>
</dbReference>
<comment type="caution">
    <text evidence="7">The sequence shown here is derived from an EMBL/GenBank/DDBJ whole genome shotgun (WGS) entry which is preliminary data.</text>
</comment>
<evidence type="ECO:0000256" key="6">
    <source>
        <dbReference type="SAM" id="MobiDB-lite"/>
    </source>
</evidence>
<keyword evidence="4" id="KW-0963">Cytoplasm</keyword>
<comment type="similarity">
    <text evidence="3">Belongs to the pICln (TC 1.A.47) family.</text>
</comment>
<protein>
    <recommendedName>
        <fullName evidence="9">Chloride conductance regulatory protein ICln</fullName>
    </recommendedName>
</protein>
<accession>A0A835IJP1</accession>
<dbReference type="InterPro" id="IPR003521">
    <property type="entry name" value="ICln"/>
</dbReference>
<proteinExistence type="inferred from homology"/>
<dbReference type="GO" id="GO:0034715">
    <property type="term" value="C:pICln-Sm protein complex"/>
    <property type="evidence" value="ECO:0007669"/>
    <property type="project" value="InterPro"/>
</dbReference>
<evidence type="ECO:0008006" key="9">
    <source>
        <dbReference type="Google" id="ProtNLM"/>
    </source>
</evidence>
<dbReference type="GO" id="GO:0005681">
    <property type="term" value="C:spliceosomal complex"/>
    <property type="evidence" value="ECO:0007669"/>
    <property type="project" value="TreeGrafter"/>
</dbReference>
<dbReference type="Gene3D" id="2.30.29.30">
    <property type="entry name" value="Pleckstrin-homology domain (PH domain)/Phosphotyrosine-binding domain (PTB)"/>
    <property type="match status" value="1"/>
</dbReference>
<reference evidence="7 8" key="1">
    <citation type="submission" date="2020-10" db="EMBL/GenBank/DDBJ databases">
        <title>The Coptis chinensis genome and diversification of protoberbering-type alkaloids.</title>
        <authorList>
            <person name="Wang B."/>
            <person name="Shu S."/>
            <person name="Song C."/>
            <person name="Liu Y."/>
        </authorList>
    </citation>
    <scope>NUCLEOTIDE SEQUENCE [LARGE SCALE GENOMIC DNA]</scope>
    <source>
        <strain evidence="7">HL-2020</strain>
        <tissue evidence="7">Leaf</tissue>
    </source>
</reference>
<name>A0A835IJP1_9MAGN</name>
<dbReference type="GO" id="GO:0006821">
    <property type="term" value="P:chloride transport"/>
    <property type="evidence" value="ECO:0007669"/>
    <property type="project" value="InterPro"/>
</dbReference>
<keyword evidence="5" id="KW-0539">Nucleus</keyword>